<dbReference type="InterPro" id="IPR001789">
    <property type="entry name" value="Sig_transdc_resp-reg_receiver"/>
</dbReference>
<dbReference type="InterPro" id="IPR011006">
    <property type="entry name" value="CheY-like_superfamily"/>
</dbReference>
<dbReference type="SUPFAM" id="SSF52172">
    <property type="entry name" value="CheY-like"/>
    <property type="match status" value="1"/>
</dbReference>
<evidence type="ECO:0000313" key="5">
    <source>
        <dbReference type="EMBL" id="MBW4660920.1"/>
    </source>
</evidence>
<gene>
    <name evidence="5" type="ORF">KME15_19775</name>
</gene>
<keyword evidence="1 3" id="KW-0597">Phosphoprotein</keyword>
<evidence type="ECO:0000313" key="6">
    <source>
        <dbReference type="Proteomes" id="UP000757435"/>
    </source>
</evidence>
<dbReference type="Pfam" id="PF00072">
    <property type="entry name" value="Response_reg"/>
    <property type="match status" value="1"/>
</dbReference>
<reference evidence="5" key="2">
    <citation type="journal article" date="2022" name="Microbiol. Resour. Announc.">
        <title>Metagenome Sequencing to Explore Phylogenomics of Terrestrial Cyanobacteria.</title>
        <authorList>
            <person name="Ward R.D."/>
            <person name="Stajich J.E."/>
            <person name="Johansen J.R."/>
            <person name="Huntemann M."/>
            <person name="Clum A."/>
            <person name="Foster B."/>
            <person name="Foster B."/>
            <person name="Roux S."/>
            <person name="Palaniappan K."/>
            <person name="Varghese N."/>
            <person name="Mukherjee S."/>
            <person name="Reddy T.B.K."/>
            <person name="Daum C."/>
            <person name="Copeland A."/>
            <person name="Chen I.A."/>
            <person name="Ivanova N.N."/>
            <person name="Kyrpides N.C."/>
            <person name="Shapiro N."/>
            <person name="Eloe-Fadrosh E.A."/>
            <person name="Pietrasiak N."/>
        </authorList>
    </citation>
    <scope>NUCLEOTIDE SEQUENCE</scope>
    <source>
        <strain evidence="5">UHER 2000/2452</strain>
    </source>
</reference>
<evidence type="ECO:0000259" key="4">
    <source>
        <dbReference type="PROSITE" id="PS50110"/>
    </source>
</evidence>
<evidence type="ECO:0000256" key="3">
    <source>
        <dbReference type="PROSITE-ProRule" id="PRU00169"/>
    </source>
</evidence>
<comment type="caution">
    <text evidence="5">The sequence shown here is derived from an EMBL/GenBank/DDBJ whole genome shotgun (WGS) entry which is preliminary data.</text>
</comment>
<protein>
    <submittedName>
        <fullName evidence="5">Response regulator</fullName>
    </submittedName>
</protein>
<dbReference type="PANTHER" id="PTHR44591:SF14">
    <property type="entry name" value="PROTEIN PILG"/>
    <property type="match status" value="1"/>
</dbReference>
<dbReference type="EMBL" id="JAHHHD010000027">
    <property type="protein sequence ID" value="MBW4660920.1"/>
    <property type="molecule type" value="Genomic_DNA"/>
</dbReference>
<dbReference type="Proteomes" id="UP000757435">
    <property type="component" value="Unassembled WGS sequence"/>
</dbReference>
<keyword evidence="2" id="KW-0902">Two-component regulatory system</keyword>
<dbReference type="InterPro" id="IPR050595">
    <property type="entry name" value="Bact_response_regulator"/>
</dbReference>
<dbReference type="PANTHER" id="PTHR44591">
    <property type="entry name" value="STRESS RESPONSE REGULATOR PROTEIN 1"/>
    <property type="match status" value="1"/>
</dbReference>
<dbReference type="AlphaFoldDB" id="A0A951UP42"/>
<evidence type="ECO:0000256" key="1">
    <source>
        <dbReference type="ARBA" id="ARBA00022553"/>
    </source>
</evidence>
<accession>A0A951UP42</accession>
<evidence type="ECO:0000256" key="2">
    <source>
        <dbReference type="ARBA" id="ARBA00023012"/>
    </source>
</evidence>
<dbReference type="Gene3D" id="3.40.50.2300">
    <property type="match status" value="1"/>
</dbReference>
<feature type="domain" description="Response regulatory" evidence="4">
    <location>
        <begin position="3"/>
        <end position="119"/>
    </location>
</feature>
<reference evidence="5" key="1">
    <citation type="submission" date="2021-05" db="EMBL/GenBank/DDBJ databases">
        <authorList>
            <person name="Pietrasiak N."/>
            <person name="Ward R."/>
            <person name="Stajich J.E."/>
            <person name="Kurbessoian T."/>
        </authorList>
    </citation>
    <scope>NUCLEOTIDE SEQUENCE</scope>
    <source>
        <strain evidence="5">UHER 2000/2452</strain>
    </source>
</reference>
<proteinExistence type="predicted"/>
<dbReference type="SMART" id="SM00448">
    <property type="entry name" value="REC"/>
    <property type="match status" value="1"/>
</dbReference>
<feature type="modified residue" description="4-aspartylphosphate" evidence="3">
    <location>
        <position position="52"/>
    </location>
</feature>
<organism evidence="5 6">
    <name type="scientific">Drouetiella hepatica Uher 2000/2452</name>
    <dbReference type="NCBI Taxonomy" id="904376"/>
    <lineage>
        <taxon>Bacteria</taxon>
        <taxon>Bacillati</taxon>
        <taxon>Cyanobacteriota</taxon>
        <taxon>Cyanophyceae</taxon>
        <taxon>Oculatellales</taxon>
        <taxon>Oculatellaceae</taxon>
        <taxon>Drouetiella</taxon>
    </lineage>
</organism>
<dbReference type="PROSITE" id="PS50110">
    <property type="entry name" value="RESPONSE_REGULATORY"/>
    <property type="match status" value="1"/>
</dbReference>
<dbReference type="GO" id="GO:0000160">
    <property type="term" value="P:phosphorelay signal transduction system"/>
    <property type="evidence" value="ECO:0007669"/>
    <property type="project" value="UniProtKB-KW"/>
</dbReference>
<name>A0A951UP42_9CYAN</name>
<sequence length="122" mass="13792">MSTVLIVDDSQTLRTMLSELLEGVGIRVVEATNGVEAKEKIQAKSPDLVITDLIMPEMNGYELCRWIKNDPAKQTIPVLICSTKSEEFDRYWGMKQGADAYITKPFHPPELLKTVKQLLRGR</sequence>